<dbReference type="EMBL" id="CAQK01000172">
    <property type="protein sequence ID" value="CCQ49700.1"/>
    <property type="molecule type" value="Genomic_DNA"/>
</dbReference>
<feature type="compositionally biased region" description="Basic and acidic residues" evidence="1">
    <location>
        <begin position="84"/>
        <end position="94"/>
    </location>
</feature>
<evidence type="ECO:0000313" key="2">
    <source>
        <dbReference type="EMBL" id="CCQ49700.1"/>
    </source>
</evidence>
<reference evidence="2 3" key="1">
    <citation type="submission" date="2013-01" db="EMBL/GenBank/DDBJ databases">
        <authorList>
            <person name="Bench S."/>
        </authorList>
    </citation>
    <scope>NUCLEOTIDE SEQUENCE [LARGE SCALE GENOMIC DNA]</scope>
    <source>
        <strain evidence="2 3">WH 8502</strain>
    </source>
</reference>
<gene>
    <name evidence="2" type="ORF">CWATWH8502_4564</name>
</gene>
<proteinExistence type="predicted"/>
<organism evidence="2 3">
    <name type="scientific">Crocosphaera watsonii WH 8502</name>
    <dbReference type="NCBI Taxonomy" id="423474"/>
    <lineage>
        <taxon>Bacteria</taxon>
        <taxon>Bacillati</taxon>
        <taxon>Cyanobacteriota</taxon>
        <taxon>Cyanophyceae</taxon>
        <taxon>Oscillatoriophycideae</taxon>
        <taxon>Chroococcales</taxon>
        <taxon>Aphanothecaceae</taxon>
        <taxon>Crocosphaera</taxon>
    </lineage>
</organism>
<evidence type="ECO:0000256" key="1">
    <source>
        <dbReference type="SAM" id="MobiDB-lite"/>
    </source>
</evidence>
<reference evidence="2 3" key="2">
    <citation type="submission" date="2013-09" db="EMBL/GenBank/DDBJ databases">
        <title>Whole genome comparison of six Crocosphaera watsonii strains with differing phenotypes.</title>
        <authorList>
            <person name="Bench S.R."/>
            <person name="Heller P."/>
            <person name="Frank I."/>
            <person name="Arciniega M."/>
            <person name="Shilova I.N."/>
            <person name="Zehr J.P."/>
        </authorList>
    </citation>
    <scope>NUCLEOTIDE SEQUENCE [LARGE SCALE GENOMIC DNA]</scope>
    <source>
        <strain evidence="2 3">WH 8502</strain>
    </source>
</reference>
<dbReference type="Proteomes" id="UP000018348">
    <property type="component" value="Unassembled WGS sequence"/>
</dbReference>
<sequence>MKVFLKKFLVVSGMSSLMGFFIGLETTVASPLCYMVNESGQTIDLSHLCSQKVIKDNVGENRQQREENGGETGVLNRRIAIDEERPSRTLENSRSEGANIRDFPGATAKDYYGTRRTVSLDGLANNFSRSTTNNVSGQYVLNNQGELQLRYDNSQ</sequence>
<feature type="region of interest" description="Disordered" evidence="1">
    <location>
        <begin position="84"/>
        <end position="106"/>
    </location>
</feature>
<evidence type="ECO:0000313" key="3">
    <source>
        <dbReference type="Proteomes" id="UP000018348"/>
    </source>
</evidence>
<dbReference type="AlphaFoldDB" id="T2IBT6"/>
<name>T2IBT6_CROWT</name>
<protein>
    <submittedName>
        <fullName evidence="2">Uncharacterized protein</fullName>
    </submittedName>
</protein>
<accession>T2IBT6</accession>
<comment type="caution">
    <text evidence="2">The sequence shown here is derived from an EMBL/GenBank/DDBJ whole genome shotgun (WGS) entry which is preliminary data.</text>
</comment>